<dbReference type="InterPro" id="IPR031359">
    <property type="entry name" value="NACHT_N"/>
</dbReference>
<dbReference type="Pfam" id="PF17100">
    <property type="entry name" value="NACHT_N"/>
    <property type="match status" value="1"/>
</dbReference>
<dbReference type="PROSITE" id="PS50297">
    <property type="entry name" value="ANK_REP_REGION"/>
    <property type="match status" value="1"/>
</dbReference>
<dbReference type="Pfam" id="PF24883">
    <property type="entry name" value="NPHP3_N"/>
    <property type="match status" value="1"/>
</dbReference>
<feature type="domain" description="Nephrocystin 3-like N-terminal" evidence="5">
    <location>
        <begin position="291"/>
        <end position="468"/>
    </location>
</feature>
<dbReference type="InterPro" id="IPR002110">
    <property type="entry name" value="Ankyrin_rpt"/>
</dbReference>
<evidence type="ECO:0000259" key="3">
    <source>
        <dbReference type="Pfam" id="PF17100"/>
    </source>
</evidence>
<organism evidence="6 7">
    <name type="scientific">Penicillium decumbens</name>
    <dbReference type="NCBI Taxonomy" id="69771"/>
    <lineage>
        <taxon>Eukaryota</taxon>
        <taxon>Fungi</taxon>
        <taxon>Dikarya</taxon>
        <taxon>Ascomycota</taxon>
        <taxon>Pezizomycotina</taxon>
        <taxon>Eurotiomycetes</taxon>
        <taxon>Eurotiomycetidae</taxon>
        <taxon>Eurotiales</taxon>
        <taxon>Aspergillaceae</taxon>
        <taxon>Penicillium</taxon>
    </lineage>
</organism>
<feature type="domain" description="GPI inositol-deacylase winged helix" evidence="4">
    <location>
        <begin position="590"/>
        <end position="658"/>
    </location>
</feature>
<dbReference type="SUPFAM" id="SSF52540">
    <property type="entry name" value="P-loop containing nucleoside triphosphate hydrolases"/>
    <property type="match status" value="1"/>
</dbReference>
<evidence type="ECO:0000259" key="4">
    <source>
        <dbReference type="Pfam" id="PF22939"/>
    </source>
</evidence>
<dbReference type="Gene3D" id="3.40.50.300">
    <property type="entry name" value="P-loop containing nucleotide triphosphate hydrolases"/>
    <property type="match status" value="1"/>
</dbReference>
<dbReference type="OrthoDB" id="7464126at2759"/>
<feature type="repeat" description="ANK" evidence="2">
    <location>
        <begin position="990"/>
        <end position="1022"/>
    </location>
</feature>
<dbReference type="PANTHER" id="PTHR10039">
    <property type="entry name" value="AMELOGENIN"/>
    <property type="match status" value="1"/>
</dbReference>
<dbReference type="InterPro" id="IPR056884">
    <property type="entry name" value="NPHP3-like_N"/>
</dbReference>
<dbReference type="SMART" id="SM00248">
    <property type="entry name" value="ANK"/>
    <property type="match status" value="12"/>
</dbReference>
<dbReference type="Pfam" id="PF12796">
    <property type="entry name" value="Ank_2"/>
    <property type="match status" value="3"/>
</dbReference>
<sequence length="1636" mass="181154">MSIGRCSSGGYLWQDALDGLDPPIKARLAGIINDPNVDVVTAVLQEANRKKALCIKKRWKVQFRGETIVLRDLFDKIIAWVNQFKTVIDVAVQYDPTATSLPWAAVRLLLHVAISDHQCFESTICGLELVSLLIARYAGFQALYLQKASQTASPVQSELERGLTRLYRHILTFLADGIRYFNQPTALRMVKSIFRSSQDDKIDRIVEGDEEVIKLAQIVDSESQQQTSVQINNIRSIVETLQRPIQRLVDKSTIYTKVLEQEKFLKVLQWLSAIPYSQHQKRHSDERLPNSSQWIFRHSQYITWKGSSSSSILLLHGIPGSGKTYLVTAVVDAFLGECLLNTLCAPIAYFYCGDSRFGRQWTDPDELMRSITRQFAVVDKDKLKIHESVSLEYARREAEAKLDGFEMPKLRCAECADLILGILGANPAVIIVDGVDEIREDRRHELLHALTRIRDESASVVKIFLSSRDNNNIFALLPDASKVRVQETDSRQDIEIYARHRVSTAIASRNLLNGCVPDDLQQQLIDFLLKKAGEMFLWINLQMERFCNLRSVKSVSDEIQHPSQISATIDSLYSDILENLKQTDPIAYETATNTFSWMLCMQEPLSCTALLEAVSTGVQDKHDLNLSELLTICSNLIVLDSQLYTLRFAHVSFKEFLETKPQFDSAVVHSIAAFSCLETCINCLPIDIDCVLQPANNYKLYAVMYWASHYVCSVPSHEDLSQRLKEFVFGDEGFSFGLWLEAANEVSKLLPNDHPSKRDLNPVTSDTLSPFFTVCVYGLMDIFHDTVGASDFDINATNLLGQTGLYLAAACGHHETVSLIMDLGGDPSVSKGKHRNPLLAACANGHFSVVQFLLTRKGGLDLSTDLEPALRISFPTGHEQVTKLLLNTYLTFGQESVSTDKSWLLEAAAQTGSIEAMETLTKDSSKSAPSKSSSKMLNIAIRKGQTAFIKRYVEKQGLPGDVLATAAIFGNTEIINMCLDKGCNVEEENSFGTPLRCASLMGHEAAVSTLLSRGADVNALTSFGDALQAAAMKGHLSITNLLIQNGSNLENPGGFFGNALTAAAYRGHRDVAEALLSAGARIKPRSADNGRYKDAFHAAAEAGQEKVIDLFISRGYHLPGKERPSRLYLKRKLDPFKDLLGRASPIGERCFSEIADDNHGNDNHGANDISLIAHVADFEAVLQFTTGLVVTPPDGPQPAYGNRRHRHEQNVGDLDGEHYALEVAALGGYLGTVQRILVMGEQLGLRSYHLGRALCAASKHGDPDLVRSIISVETDLLPFIRISLDRAARYGHSEIIEILLQYDRAWRTSSKLPVEPESATGWWCAENFEESTYCRQHEYPDYSFESDHIFPLVLSGCQGDQLSSVLRGFQLAAESEIEDLKKMALQEAIKFKSISVVDFLLKSEVSLTAEFLTQLMESAAANGSTPILRLLLGRDSTREILAANFNVCAANAIRGSHEDAVQFLIDQGPREWDMSILERGFVHAAHKGELGILNMLSSAVLASQSCCVTLAQSLNAACAAGQHNAVEWLIHVGADVNALVDGIPDFETGQISHDSQWMWPLNALIAYLQALGRGVWRFGVDLDKRKNLEEIRPQQESIIGLLLEHGADVNQAGGCTRAALHIAVQYCNTELPYNVP</sequence>
<protein>
    <submittedName>
        <fullName evidence="6">Uncharacterized protein</fullName>
    </submittedName>
</protein>
<comment type="caution">
    <text evidence="6">The sequence shown here is derived from an EMBL/GenBank/DDBJ whole genome shotgun (WGS) entry which is preliminary data.</text>
</comment>
<keyword evidence="1" id="KW-0677">Repeat</keyword>
<evidence type="ECO:0000256" key="1">
    <source>
        <dbReference type="ARBA" id="ARBA00022737"/>
    </source>
</evidence>
<dbReference type="EMBL" id="MDYL01000011">
    <property type="protein sequence ID" value="OQD74317.1"/>
    <property type="molecule type" value="Genomic_DNA"/>
</dbReference>
<dbReference type="Gene3D" id="1.25.40.20">
    <property type="entry name" value="Ankyrin repeat-containing domain"/>
    <property type="match status" value="4"/>
</dbReference>
<feature type="domain" description="NWD NACHT-NTPase N-terminal" evidence="3">
    <location>
        <begin position="69"/>
        <end position="207"/>
    </location>
</feature>
<evidence type="ECO:0000313" key="7">
    <source>
        <dbReference type="Proteomes" id="UP000191522"/>
    </source>
</evidence>
<evidence type="ECO:0000256" key="2">
    <source>
        <dbReference type="PROSITE-ProRule" id="PRU00023"/>
    </source>
</evidence>
<reference evidence="7" key="1">
    <citation type="journal article" date="2017" name="Nat. Microbiol.">
        <title>Global analysis of biosynthetic gene clusters reveals vast potential of secondary metabolite production in Penicillium species.</title>
        <authorList>
            <person name="Nielsen J.C."/>
            <person name="Grijseels S."/>
            <person name="Prigent S."/>
            <person name="Ji B."/>
            <person name="Dainat J."/>
            <person name="Nielsen K.F."/>
            <person name="Frisvad J.C."/>
            <person name="Workman M."/>
            <person name="Nielsen J."/>
        </authorList>
    </citation>
    <scope>NUCLEOTIDE SEQUENCE [LARGE SCALE GENOMIC DNA]</scope>
    <source>
        <strain evidence="7">IBT 11843</strain>
    </source>
</reference>
<dbReference type="InterPro" id="IPR027417">
    <property type="entry name" value="P-loop_NTPase"/>
</dbReference>
<dbReference type="Proteomes" id="UP000191522">
    <property type="component" value="Unassembled WGS sequence"/>
</dbReference>
<dbReference type="SUPFAM" id="SSF48403">
    <property type="entry name" value="Ankyrin repeat"/>
    <property type="match status" value="3"/>
</dbReference>
<name>A0A1V6PC60_PENDC</name>
<keyword evidence="7" id="KW-1185">Reference proteome</keyword>
<dbReference type="PRINTS" id="PR01415">
    <property type="entry name" value="ANKYRIN"/>
</dbReference>
<keyword evidence="2" id="KW-0040">ANK repeat</keyword>
<gene>
    <name evidence="6" type="ORF">PENDEC_c011G06345</name>
</gene>
<dbReference type="PANTHER" id="PTHR10039:SF16">
    <property type="entry name" value="GPI INOSITOL-DEACYLASE"/>
    <property type="match status" value="1"/>
</dbReference>
<dbReference type="PROSITE" id="PS50088">
    <property type="entry name" value="ANK_REPEAT"/>
    <property type="match status" value="2"/>
</dbReference>
<proteinExistence type="predicted"/>
<dbReference type="InterPro" id="IPR054471">
    <property type="entry name" value="GPIID_WHD"/>
</dbReference>
<feature type="repeat" description="ANK" evidence="2">
    <location>
        <begin position="800"/>
        <end position="832"/>
    </location>
</feature>
<evidence type="ECO:0000313" key="6">
    <source>
        <dbReference type="EMBL" id="OQD74317.1"/>
    </source>
</evidence>
<dbReference type="OMA" id="VYAAMYW"/>
<evidence type="ECO:0000259" key="5">
    <source>
        <dbReference type="Pfam" id="PF24883"/>
    </source>
</evidence>
<dbReference type="Pfam" id="PF22939">
    <property type="entry name" value="WHD_GPIID"/>
    <property type="match status" value="1"/>
</dbReference>
<accession>A0A1V6PC60</accession>
<dbReference type="STRING" id="69771.A0A1V6PC60"/>
<dbReference type="InterPro" id="IPR036770">
    <property type="entry name" value="Ankyrin_rpt-contain_sf"/>
</dbReference>